<dbReference type="KEGG" id="suls:Sdiek1_0388"/>
<dbReference type="Proteomes" id="UP000196005">
    <property type="component" value="Chromosome"/>
</dbReference>
<keyword evidence="2" id="KW-0472">Membrane</keyword>
<proteinExistence type="predicted"/>
<keyword evidence="2" id="KW-1133">Transmembrane helix</keyword>
<organism evidence="3 4">
    <name type="scientific">Sulfurospirillum diekertiae</name>
    <dbReference type="NCBI Taxonomy" id="1854492"/>
    <lineage>
        <taxon>Bacteria</taxon>
        <taxon>Pseudomonadati</taxon>
        <taxon>Campylobacterota</taxon>
        <taxon>Epsilonproteobacteria</taxon>
        <taxon>Campylobacterales</taxon>
        <taxon>Sulfurospirillaceae</taxon>
        <taxon>Sulfurospirillum</taxon>
    </lineage>
</organism>
<dbReference type="RefSeq" id="WP_202819576.1">
    <property type="nucleotide sequence ID" value="NZ_CP021416.1"/>
</dbReference>
<evidence type="ECO:0000313" key="3">
    <source>
        <dbReference type="EMBL" id="ARU47570.1"/>
    </source>
</evidence>
<keyword evidence="4" id="KW-1185">Reference proteome</keyword>
<evidence type="ECO:0000313" key="4">
    <source>
        <dbReference type="Proteomes" id="UP000196005"/>
    </source>
</evidence>
<gene>
    <name evidence="3" type="ORF">Sdiek1_0388</name>
</gene>
<accession>A0A1Y0HHX6</accession>
<feature type="transmembrane region" description="Helical" evidence="2">
    <location>
        <begin position="58"/>
        <end position="80"/>
    </location>
</feature>
<feature type="region of interest" description="Disordered" evidence="1">
    <location>
        <begin position="160"/>
        <end position="185"/>
    </location>
</feature>
<sequence>MAERRMFARTIIDSDIFLDMPISAQCLYFHLGMRADDDGFVNNPKKIMRMINARDDDMRILFVKSFIVGFESGVIVVAHWRIHNYIQKDRYKPTNFCQEKALLYVAENNVYSLDTKCIHVGYTGKDSLELNRPLPSKVEEFENEIVITYPRYSTTVGSTSILKRKPNKKGNTSSFEGENQGIPHE</sequence>
<evidence type="ECO:0000256" key="1">
    <source>
        <dbReference type="SAM" id="MobiDB-lite"/>
    </source>
</evidence>
<name>A0A1Y0HHX6_9BACT</name>
<protein>
    <submittedName>
        <fullName evidence="3">Uncharacterized protein</fullName>
    </submittedName>
</protein>
<reference evidence="4" key="1">
    <citation type="submission" date="2017-05" db="EMBL/GenBank/DDBJ databases">
        <title>Dechlorination kinetics govern the competition between two new strains of the genus Sulfurospirillum.</title>
        <authorList>
            <person name="Buttet G.F."/>
            <person name="Murray A.M."/>
            <person name="Goris T."/>
            <person name="Burion M."/>
            <person name="Lin B."/>
            <person name="Rolle M."/>
            <person name="Maillard J."/>
        </authorList>
    </citation>
    <scope>NUCLEOTIDE SEQUENCE [LARGE SCALE GENOMIC DNA]</scope>
    <source>
        <strain evidence="4">SL2-1</strain>
    </source>
</reference>
<keyword evidence="2" id="KW-0812">Transmembrane</keyword>
<dbReference type="AlphaFoldDB" id="A0A1Y0HHX6"/>
<dbReference type="EMBL" id="CP021416">
    <property type="protein sequence ID" value="ARU47570.1"/>
    <property type="molecule type" value="Genomic_DNA"/>
</dbReference>
<evidence type="ECO:0000256" key="2">
    <source>
        <dbReference type="SAM" id="Phobius"/>
    </source>
</evidence>